<protein>
    <submittedName>
        <fullName evidence="3">RNA-binding protein nob1, putative isoform 2</fullName>
    </submittedName>
</protein>
<feature type="compositionally biased region" description="Basic and acidic residues" evidence="1">
    <location>
        <begin position="104"/>
        <end position="129"/>
    </location>
</feature>
<dbReference type="AlphaFoldDB" id="A0A6A3A4G8"/>
<feature type="compositionally biased region" description="Basic and acidic residues" evidence="1">
    <location>
        <begin position="45"/>
        <end position="59"/>
    </location>
</feature>
<evidence type="ECO:0000313" key="3">
    <source>
        <dbReference type="EMBL" id="KAE8698132.1"/>
    </source>
</evidence>
<dbReference type="Gene3D" id="6.20.210.10">
    <property type="entry name" value="Nin one binding (NOB1), Zn-ribbon-like"/>
    <property type="match status" value="1"/>
</dbReference>
<evidence type="ECO:0000256" key="1">
    <source>
        <dbReference type="SAM" id="MobiDB-lite"/>
    </source>
</evidence>
<feature type="domain" description="Nin one binding (NOB1) Zn-ribbon-like" evidence="2">
    <location>
        <begin position="263"/>
        <end position="313"/>
    </location>
</feature>
<feature type="region of interest" description="Disordered" evidence="1">
    <location>
        <begin position="44"/>
        <end position="136"/>
    </location>
</feature>
<dbReference type="GO" id="GO:0030490">
    <property type="term" value="P:maturation of SSU-rRNA"/>
    <property type="evidence" value="ECO:0007669"/>
    <property type="project" value="TreeGrafter"/>
</dbReference>
<keyword evidence="4" id="KW-1185">Reference proteome</keyword>
<dbReference type="InterPro" id="IPR036283">
    <property type="entry name" value="NOB1_Zf-like_sf"/>
</dbReference>
<dbReference type="GO" id="GO:0030688">
    <property type="term" value="C:preribosome, small subunit precursor"/>
    <property type="evidence" value="ECO:0007669"/>
    <property type="project" value="TreeGrafter"/>
</dbReference>
<accession>A0A6A3A4G8</accession>
<feature type="compositionally biased region" description="Basic and acidic residues" evidence="1">
    <location>
        <begin position="70"/>
        <end position="80"/>
    </location>
</feature>
<dbReference type="PANTHER" id="PTHR12814:SF2">
    <property type="entry name" value="RNA-BINDING PROTEIN NOB1"/>
    <property type="match status" value="1"/>
</dbReference>
<dbReference type="EMBL" id="VEPZ02001047">
    <property type="protein sequence ID" value="KAE8698132.1"/>
    <property type="molecule type" value="Genomic_DNA"/>
</dbReference>
<comment type="caution">
    <text evidence="3">The sequence shown here is derived from an EMBL/GenBank/DDBJ whole genome shotgun (WGS) entry which is preliminary data.</text>
</comment>
<dbReference type="GO" id="GO:0004521">
    <property type="term" value="F:RNA endonuclease activity"/>
    <property type="evidence" value="ECO:0007669"/>
    <property type="project" value="TreeGrafter"/>
</dbReference>
<reference evidence="3" key="1">
    <citation type="submission" date="2019-09" db="EMBL/GenBank/DDBJ databases">
        <title>Draft genome information of white flower Hibiscus syriacus.</title>
        <authorList>
            <person name="Kim Y.-M."/>
        </authorList>
    </citation>
    <scope>NUCLEOTIDE SEQUENCE [LARGE SCALE GENOMIC DNA]</scope>
    <source>
        <strain evidence="3">YM2019G1</strain>
    </source>
</reference>
<sequence length="401" mass="44067">MEDSVAPNTNPAPSWSNPTQLFVESCKSTKGIAVAEVDANAIIEGGEKLKNTEASRKDVPGWGSNVPNPKEWEALERETGDGSNSNSRILPMKDLNMNIVSSDNHSEDGLVETKGESHSENKEDADQGFRRPSRYLPQKKEVKIEGKKMVADGIDASQGQFDNEGDDWLPAKNNVEDASGPHQLLQQSAEDACRGNGVSKEAEKTEIEKGGEDLSSILKQMRLEEGSARTLQEENEAETAMEEAVSDDNMGLRLLAPGGMQIRQLHRIFCPKCGNGGTLRKVAVTVVENGIVLASHRPRITLRGTKYSMHSDKIHAVCSFHCLYQGGSAITKNLILREDQLPQKLIYPKTKKKGDDDLLMAGDTTHHTDKRAPLQLPVRKALAVFSGKRNPNDNHFSRSKH</sequence>
<evidence type="ECO:0000259" key="2">
    <source>
        <dbReference type="Pfam" id="PF08772"/>
    </source>
</evidence>
<organism evidence="3 4">
    <name type="scientific">Hibiscus syriacus</name>
    <name type="common">Rose of Sharon</name>
    <dbReference type="NCBI Taxonomy" id="106335"/>
    <lineage>
        <taxon>Eukaryota</taxon>
        <taxon>Viridiplantae</taxon>
        <taxon>Streptophyta</taxon>
        <taxon>Embryophyta</taxon>
        <taxon>Tracheophyta</taxon>
        <taxon>Spermatophyta</taxon>
        <taxon>Magnoliopsida</taxon>
        <taxon>eudicotyledons</taxon>
        <taxon>Gunneridae</taxon>
        <taxon>Pentapetalae</taxon>
        <taxon>rosids</taxon>
        <taxon>malvids</taxon>
        <taxon>Malvales</taxon>
        <taxon>Malvaceae</taxon>
        <taxon>Malvoideae</taxon>
        <taxon>Hibiscus</taxon>
    </lineage>
</organism>
<evidence type="ECO:0000313" key="4">
    <source>
        <dbReference type="Proteomes" id="UP000436088"/>
    </source>
</evidence>
<dbReference type="Pfam" id="PF08772">
    <property type="entry name" value="Zn_ribbon_NOB1"/>
    <property type="match status" value="1"/>
</dbReference>
<dbReference type="InterPro" id="IPR039907">
    <property type="entry name" value="NOB1"/>
</dbReference>
<dbReference type="InterPro" id="IPR014881">
    <property type="entry name" value="NOB1_Zn-bd"/>
</dbReference>
<dbReference type="Proteomes" id="UP000436088">
    <property type="component" value="Unassembled WGS sequence"/>
</dbReference>
<dbReference type="SUPFAM" id="SSF144206">
    <property type="entry name" value="NOB1 zinc finger-like"/>
    <property type="match status" value="1"/>
</dbReference>
<proteinExistence type="predicted"/>
<name>A0A6A3A4G8_HIBSY</name>
<gene>
    <name evidence="3" type="ORF">F3Y22_tig00110602pilonHSYRG00217</name>
</gene>
<dbReference type="PANTHER" id="PTHR12814">
    <property type="entry name" value="RNA-BINDING PROTEIN NOB1"/>
    <property type="match status" value="1"/>
</dbReference>